<dbReference type="PANTHER" id="PTHR14652:SF2">
    <property type="entry name" value="TYPE 2 DNA TOPOISOMERASE 6 SUBUNIT B-LIKE"/>
    <property type="match status" value="1"/>
</dbReference>
<proteinExistence type="predicted"/>
<dbReference type="GO" id="GO:0042138">
    <property type="term" value="P:meiotic DNA double-strand break formation"/>
    <property type="evidence" value="ECO:0007669"/>
    <property type="project" value="InterPro"/>
</dbReference>
<reference evidence="1" key="1">
    <citation type="submission" date="2022-11" db="EMBL/GenBank/DDBJ databases">
        <title>Chromosome-level genome of Pogonophryne albipinna.</title>
        <authorList>
            <person name="Jo E."/>
        </authorList>
    </citation>
    <scope>NUCLEOTIDE SEQUENCE</scope>
    <source>
        <strain evidence="1">SGF0006</strain>
        <tissue evidence="1">Muscle</tissue>
    </source>
</reference>
<dbReference type="AlphaFoldDB" id="A0AAD6BNY0"/>
<dbReference type="PANTHER" id="PTHR14652">
    <property type="entry name" value="TYPE 2 DNA TOPOISOMERASE 6 SUBUNIT B-LIKE"/>
    <property type="match status" value="1"/>
</dbReference>
<comment type="caution">
    <text evidence="1">The sequence shown here is derived from an EMBL/GenBank/DDBJ whole genome shotgun (WGS) entry which is preliminary data.</text>
</comment>
<name>A0AAD6BNY0_9TELE</name>
<evidence type="ECO:0000313" key="2">
    <source>
        <dbReference type="Proteomes" id="UP001219934"/>
    </source>
</evidence>
<evidence type="ECO:0000313" key="1">
    <source>
        <dbReference type="EMBL" id="KAJ4945585.1"/>
    </source>
</evidence>
<gene>
    <name evidence="1" type="ORF">JOQ06_023266</name>
</gene>
<protein>
    <submittedName>
        <fullName evidence="1">Uncharacterized protein</fullName>
    </submittedName>
</protein>
<keyword evidence="2" id="KW-1185">Reference proteome</keyword>
<organism evidence="1 2">
    <name type="scientific">Pogonophryne albipinna</name>
    <dbReference type="NCBI Taxonomy" id="1090488"/>
    <lineage>
        <taxon>Eukaryota</taxon>
        <taxon>Metazoa</taxon>
        <taxon>Chordata</taxon>
        <taxon>Craniata</taxon>
        <taxon>Vertebrata</taxon>
        <taxon>Euteleostomi</taxon>
        <taxon>Actinopterygii</taxon>
        <taxon>Neopterygii</taxon>
        <taxon>Teleostei</taxon>
        <taxon>Neoteleostei</taxon>
        <taxon>Acanthomorphata</taxon>
        <taxon>Eupercaria</taxon>
        <taxon>Perciformes</taxon>
        <taxon>Notothenioidei</taxon>
        <taxon>Pogonophryne</taxon>
    </lineage>
</organism>
<dbReference type="Proteomes" id="UP001219934">
    <property type="component" value="Unassembled WGS sequence"/>
</dbReference>
<sequence length="397" mass="44935">MLREIQQVLRFFTLFGNKRHQDGLDAKGGLLVLLWTDTGDSFQSLNCTFAAAGYWCKGISKELQPALKESMFSRACPPPDPDELCAFIELYGPIRLLLSFQMNDATLFHPELCARIEAFLHMYSLANLRIKTHFKFKFSQQTFQRDFSYDNRAKIKNTAIGNQWSLYLDVTCKTQPPECVKKGCWCHGGHPLLGRWLPLSVPPETMDQGLFGELSMQPVTLLRPWPSIFFQNLPANLDCQDLGLCGIHCSSVKDGNGTHGDPFASELSDMMATEVLIQRHLEDILNNNRQAVTRALQTELKDALKAQNLRKQSQQRMRSAAKVILSSSISIVSSSSNMDFRNACLNSMKVRDTHDLSASLHESLRRVTSWKFAPKCRCPSAQVEEEPEWEDPTGREI</sequence>
<accession>A0AAD6BNY0</accession>
<dbReference type="InterPro" id="IPR028040">
    <property type="entry name" value="TopoVIB-like"/>
</dbReference>
<dbReference type="Pfam" id="PF15091">
    <property type="entry name" value="DUF4554"/>
    <property type="match status" value="1"/>
</dbReference>
<dbReference type="EMBL" id="JAPTMU010000003">
    <property type="protein sequence ID" value="KAJ4945585.1"/>
    <property type="molecule type" value="Genomic_DNA"/>
</dbReference>